<evidence type="ECO:0000313" key="1">
    <source>
        <dbReference type="EMBL" id="MFK4637120.1"/>
    </source>
</evidence>
<proteinExistence type="predicted"/>
<comment type="caution">
    <text evidence="1">The sequence shown here is derived from an EMBL/GenBank/DDBJ whole genome shotgun (WGS) entry which is preliminary data.</text>
</comment>
<organism evidence="1 2">
    <name type="scientific">Paenarthrobacter histidinolovorans</name>
    <dbReference type="NCBI Taxonomy" id="43664"/>
    <lineage>
        <taxon>Bacteria</taxon>
        <taxon>Bacillati</taxon>
        <taxon>Actinomycetota</taxon>
        <taxon>Actinomycetes</taxon>
        <taxon>Micrococcales</taxon>
        <taxon>Micrococcaceae</taxon>
        <taxon>Paenarthrobacter</taxon>
    </lineage>
</organism>
<keyword evidence="2" id="KW-1185">Reference proteome</keyword>
<dbReference type="Gene3D" id="3.40.50.300">
    <property type="entry name" value="P-loop containing nucleotide triphosphate hydrolases"/>
    <property type="match status" value="1"/>
</dbReference>
<evidence type="ECO:0008006" key="3">
    <source>
        <dbReference type="Google" id="ProtNLM"/>
    </source>
</evidence>
<dbReference type="EMBL" id="JBIYEW010000001">
    <property type="protein sequence ID" value="MFK4637120.1"/>
    <property type="molecule type" value="Genomic_DNA"/>
</dbReference>
<accession>A0ABW8N2A5</accession>
<name>A0ABW8N2A5_9MICC</name>
<sequence>MMLGKLLARPARSTYYDPGRRGYRIPGGGHASLIDLPPEYRGTSVQVCGLWPFASGSGAPLEGIPLGSHMLTGNVVGLDHFTAFERGLIPNPSMYVMSNPALGKSTLVGKIMMGLDYRGINNMILGDVKGEHVLRTRMMGGQVNRLGNGRGYVNLLDMSLAANAAERLAGSQRTEVELGAFEQCKASIIAAIMVARKDSPTEHEELALGTALQILFDKFNGVPLMRDLDQIIADAPAELRETVLDRGDEERYMDATDALRKSIRGLAYGNGPLGDMFSRHTTEQFDITRSCVYDLSALPDSQPQKQAAAMLACWSIGFGAVNVAQVLADAGLEPRRNYNIALDEFWRALRVGHGIVDRADSLTRLNRNEGVGQMMVSHTLKDFNAVADEADRAKAKGFVERCSMVVLGGLGASELKEVEEFRRLTRAEKERVISWSDAKKVTTNRRGNEAPFGRGKFLIKLGQAPGVPVTTKLTSIEDEISDTNTRWENLRKAGASTEEIEREIFGDEAA</sequence>
<evidence type="ECO:0000313" key="2">
    <source>
        <dbReference type="Proteomes" id="UP001620520"/>
    </source>
</evidence>
<dbReference type="SUPFAM" id="SSF52540">
    <property type="entry name" value="P-loop containing nucleoside triphosphate hydrolases"/>
    <property type="match status" value="1"/>
</dbReference>
<gene>
    <name evidence="1" type="ORF">ABIA52_000009</name>
</gene>
<dbReference type="Proteomes" id="UP001620520">
    <property type="component" value="Unassembled WGS sequence"/>
</dbReference>
<protein>
    <recommendedName>
        <fullName evidence="3">ATP/GTP-binding protein</fullName>
    </recommendedName>
</protein>
<reference evidence="1 2" key="1">
    <citation type="submission" date="2024-10" db="EMBL/GenBank/DDBJ databases">
        <title>Novel secondary metabolite-producing bacteria for plant disease control.</title>
        <authorList>
            <person name="Chevrette M."/>
        </authorList>
    </citation>
    <scope>NUCLEOTIDE SEQUENCE [LARGE SCALE GENOMIC DNA]</scope>
    <source>
        <strain evidence="1 2">J30 TE3557</strain>
    </source>
</reference>
<dbReference type="InterPro" id="IPR027417">
    <property type="entry name" value="P-loop_NTPase"/>
</dbReference>